<keyword evidence="9" id="KW-1185">Reference proteome</keyword>
<evidence type="ECO:0000256" key="5">
    <source>
        <dbReference type="SAM" id="Coils"/>
    </source>
</evidence>
<evidence type="ECO:0000313" key="9">
    <source>
        <dbReference type="Proteomes" id="UP000199581"/>
    </source>
</evidence>
<evidence type="ECO:0000256" key="4">
    <source>
        <dbReference type="ARBA" id="ARBA00023136"/>
    </source>
</evidence>
<sequence length="115" mass="13691">MRYLKVLGLVALFFFSMLFFVQNHEILIQELALELKVFGWHYQTEAVPFYLIILMAFVIGSLLCTFYFFLEKIRLSKQCRQYKKEVDALEREVASLRPKTMDEYTTTESTENIQN</sequence>
<evidence type="ECO:0000259" key="7">
    <source>
        <dbReference type="Pfam" id="PF06305"/>
    </source>
</evidence>
<reference evidence="8 9" key="1">
    <citation type="submission" date="2016-10" db="EMBL/GenBank/DDBJ databases">
        <authorList>
            <person name="Varghese N."/>
            <person name="Submissions S."/>
        </authorList>
    </citation>
    <scope>NUCLEOTIDE SEQUENCE [LARGE SCALE GENOMIC DNA]</scope>
    <source>
        <strain evidence="8 9">DSM 1741</strain>
    </source>
</reference>
<dbReference type="Proteomes" id="UP000199581">
    <property type="component" value="Unassembled WGS sequence"/>
</dbReference>
<comment type="caution">
    <text evidence="8">The sequence shown here is derived from an EMBL/GenBank/DDBJ whole genome shotgun (WGS) entry which is preliminary data.</text>
</comment>
<organism evidence="8 9">
    <name type="scientific">Desulfomicrobium norvegicum (strain DSM 1741 / NCIMB 8310)</name>
    <name type="common">Desulfovibrio baculatus (strain Norway 4)</name>
    <name type="synonym">Desulfovibrio desulfuricans (strain Norway 4)</name>
    <dbReference type="NCBI Taxonomy" id="52561"/>
    <lineage>
        <taxon>Bacteria</taxon>
        <taxon>Pseudomonadati</taxon>
        <taxon>Thermodesulfobacteriota</taxon>
        <taxon>Desulfovibrionia</taxon>
        <taxon>Desulfovibrionales</taxon>
        <taxon>Desulfomicrobiaceae</taxon>
        <taxon>Desulfomicrobium</taxon>
    </lineage>
</organism>
<feature type="transmembrane region" description="Helical" evidence="6">
    <location>
        <begin position="47"/>
        <end position="70"/>
    </location>
</feature>
<dbReference type="InterPro" id="IPR010445">
    <property type="entry name" value="LapA_dom"/>
</dbReference>
<dbReference type="AlphaFoldDB" id="A0A8G2F604"/>
<feature type="domain" description="Lipopolysaccharide assembly protein A" evidence="7">
    <location>
        <begin position="42"/>
        <end position="93"/>
    </location>
</feature>
<evidence type="ECO:0000256" key="6">
    <source>
        <dbReference type="SAM" id="Phobius"/>
    </source>
</evidence>
<keyword evidence="2 6" id="KW-0812">Transmembrane</keyword>
<keyword evidence="4 6" id="KW-0472">Membrane</keyword>
<dbReference type="EMBL" id="FOTO01000005">
    <property type="protein sequence ID" value="SFL71915.1"/>
    <property type="molecule type" value="Genomic_DNA"/>
</dbReference>
<proteinExistence type="predicted"/>
<accession>A0A8G2F604</accession>
<evidence type="ECO:0000256" key="3">
    <source>
        <dbReference type="ARBA" id="ARBA00022989"/>
    </source>
</evidence>
<evidence type="ECO:0000256" key="1">
    <source>
        <dbReference type="ARBA" id="ARBA00022475"/>
    </source>
</evidence>
<keyword evidence="1" id="KW-1003">Cell membrane</keyword>
<gene>
    <name evidence="8" type="ORF">SAMN05421830_105142</name>
</gene>
<keyword evidence="5" id="KW-0175">Coiled coil</keyword>
<dbReference type="OrthoDB" id="5465169at2"/>
<dbReference type="Pfam" id="PF06305">
    <property type="entry name" value="LapA_dom"/>
    <property type="match status" value="1"/>
</dbReference>
<evidence type="ECO:0000313" key="8">
    <source>
        <dbReference type="EMBL" id="SFL71915.1"/>
    </source>
</evidence>
<dbReference type="GO" id="GO:0005886">
    <property type="term" value="C:plasma membrane"/>
    <property type="evidence" value="ECO:0007669"/>
    <property type="project" value="InterPro"/>
</dbReference>
<protein>
    <submittedName>
        <fullName evidence="8">Putative membrane protein</fullName>
    </submittedName>
</protein>
<dbReference type="RefSeq" id="WP_092191732.1">
    <property type="nucleotide sequence ID" value="NZ_FOTO01000005.1"/>
</dbReference>
<keyword evidence="3 6" id="KW-1133">Transmembrane helix</keyword>
<name>A0A8G2F604_DESNO</name>
<evidence type="ECO:0000256" key="2">
    <source>
        <dbReference type="ARBA" id="ARBA00022692"/>
    </source>
</evidence>
<feature type="coiled-coil region" evidence="5">
    <location>
        <begin position="72"/>
        <end position="99"/>
    </location>
</feature>